<feature type="compositionally biased region" description="Acidic residues" evidence="1">
    <location>
        <begin position="52"/>
        <end position="91"/>
    </location>
</feature>
<dbReference type="RefSeq" id="XP_019086950.1">
    <property type="nucleotide sequence ID" value="XM_019231405.1"/>
</dbReference>
<dbReference type="Proteomes" id="UP000694864">
    <property type="component" value="Chromosome 1"/>
</dbReference>
<feature type="compositionally biased region" description="Basic residues" evidence="1">
    <location>
        <begin position="1"/>
        <end position="11"/>
    </location>
</feature>
<reference evidence="4" key="1">
    <citation type="journal article" date="2014" name="Nat. Commun.">
        <title>The emerging biofuel crop Camelina sativa retains a highly undifferentiated hexaploid genome structure.</title>
        <authorList>
            <person name="Kagale S."/>
            <person name="Koh C."/>
            <person name="Nixon J."/>
            <person name="Bollina V."/>
            <person name="Clarke W.E."/>
            <person name="Tuteja R."/>
            <person name="Spillane C."/>
            <person name="Robinson S.J."/>
            <person name="Links M.G."/>
            <person name="Clarke C."/>
            <person name="Higgins E.E."/>
            <person name="Huebert T."/>
            <person name="Sharpe A.G."/>
            <person name="Parkin I.A."/>
        </authorList>
    </citation>
    <scope>NUCLEOTIDE SEQUENCE [LARGE SCALE GENOMIC DNA]</scope>
    <source>
        <strain evidence="4">cv. DH55</strain>
    </source>
</reference>
<dbReference type="InterPro" id="IPR015410">
    <property type="entry name" value="DUF1985"/>
</dbReference>
<protein>
    <submittedName>
        <fullName evidence="5">Uncharacterized protein At3g43530-like</fullName>
    </submittedName>
</protein>
<feature type="region of interest" description="Disordered" evidence="1">
    <location>
        <begin position="455"/>
        <end position="498"/>
    </location>
</feature>
<proteinExistence type="predicted"/>
<feature type="compositionally biased region" description="Basic and acidic residues" evidence="1">
    <location>
        <begin position="41"/>
        <end position="51"/>
    </location>
</feature>
<evidence type="ECO:0000259" key="2">
    <source>
        <dbReference type="Pfam" id="PF03384"/>
    </source>
</evidence>
<feature type="domain" description="DUF287" evidence="2">
    <location>
        <begin position="333"/>
        <end position="381"/>
    </location>
</feature>
<evidence type="ECO:0000256" key="1">
    <source>
        <dbReference type="SAM" id="MobiDB-lite"/>
    </source>
</evidence>
<name>A0ABM1QJL2_CAMSA</name>
<sequence>MVKTRWTKKRKIVEEEQDSGTAEISQPADLPAVGDGDGEDEVKRSDKKDEGVDSETAGEEEKGVEEDVGSDEGEEESEPDPDGEEEDADDDEPMALQPLKMYFPAAEYKKKIKLVQTHLALAKGQKSQGYGHVDATSPNGFNCQNYPIDYNKVGSKNFVNNHFKNKKVTREEVREKLKEMVPMERSRDRLKMAVLYFLSNIVNAPTKTGEQATKIDEFLQNAVSDLNFCKTFPWGRYSFDYMLEEIAHTMDHFHGTVTEGVLWPVAGLCIPLELLAFEAIQHLRSQFIKDNPGADVTCPRMCRRKFKKCELRGFPLEKINDELGTIKDIDNIVIPEDDNEKSLLTKITEEEEDVDDVHDVVVNSWMQHYERGYHVWFENMFNDDVQSRAEVGGVGGEPEKVNEDLALIEGPVYPSVSDLVDLLNSFKNEMGEKMEGIVDRLNEWEEKVATLGERVASLEEKSKTREDSGYHSDLAPEGTAGPADPPPKRMTRSSRNQG</sequence>
<dbReference type="InterPro" id="IPR005048">
    <property type="entry name" value="DUF287"/>
</dbReference>
<feature type="domain" description="DUF1985" evidence="3">
    <location>
        <begin position="140"/>
        <end position="244"/>
    </location>
</feature>
<dbReference type="GeneID" id="109127074"/>
<accession>A0ABM1QJL2</accession>
<evidence type="ECO:0000259" key="3">
    <source>
        <dbReference type="Pfam" id="PF09331"/>
    </source>
</evidence>
<dbReference type="Pfam" id="PF09331">
    <property type="entry name" value="DUF1985"/>
    <property type="match status" value="1"/>
</dbReference>
<dbReference type="PANTHER" id="PTHR48449">
    <property type="entry name" value="DUF1985 DOMAIN-CONTAINING PROTEIN"/>
    <property type="match status" value="1"/>
</dbReference>
<feature type="region of interest" description="Disordered" evidence="1">
    <location>
        <begin position="1"/>
        <end position="91"/>
    </location>
</feature>
<feature type="compositionally biased region" description="Basic and acidic residues" evidence="1">
    <location>
        <begin position="456"/>
        <end position="470"/>
    </location>
</feature>
<dbReference type="Pfam" id="PF03384">
    <property type="entry name" value="DUF287"/>
    <property type="match status" value="1"/>
</dbReference>
<gene>
    <name evidence="5" type="primary">LOC109127074</name>
</gene>
<keyword evidence="4" id="KW-1185">Reference proteome</keyword>
<organism evidence="4 5">
    <name type="scientific">Camelina sativa</name>
    <name type="common">False flax</name>
    <name type="synonym">Myagrum sativum</name>
    <dbReference type="NCBI Taxonomy" id="90675"/>
    <lineage>
        <taxon>Eukaryota</taxon>
        <taxon>Viridiplantae</taxon>
        <taxon>Streptophyta</taxon>
        <taxon>Embryophyta</taxon>
        <taxon>Tracheophyta</taxon>
        <taxon>Spermatophyta</taxon>
        <taxon>Magnoliopsida</taxon>
        <taxon>eudicotyledons</taxon>
        <taxon>Gunneridae</taxon>
        <taxon>Pentapetalae</taxon>
        <taxon>rosids</taxon>
        <taxon>malvids</taxon>
        <taxon>Brassicales</taxon>
        <taxon>Brassicaceae</taxon>
        <taxon>Camelineae</taxon>
        <taxon>Camelina</taxon>
    </lineage>
</organism>
<dbReference type="PANTHER" id="PTHR48449:SF1">
    <property type="entry name" value="DUF1985 DOMAIN-CONTAINING PROTEIN"/>
    <property type="match status" value="1"/>
</dbReference>
<evidence type="ECO:0000313" key="5">
    <source>
        <dbReference type="RefSeq" id="XP_019086950.1"/>
    </source>
</evidence>
<evidence type="ECO:0000313" key="4">
    <source>
        <dbReference type="Proteomes" id="UP000694864"/>
    </source>
</evidence>
<reference evidence="5" key="2">
    <citation type="submission" date="2025-08" db="UniProtKB">
        <authorList>
            <consortium name="RefSeq"/>
        </authorList>
    </citation>
    <scope>IDENTIFICATION</scope>
    <source>
        <tissue evidence="5">Leaf</tissue>
    </source>
</reference>